<protein>
    <recommendedName>
        <fullName evidence="4 10">Uracil phosphoribosyltransferase</fullName>
        <ecNumber evidence="4 10">2.4.2.9</ecNumber>
    </recommendedName>
</protein>
<dbReference type="FunFam" id="3.40.50.2020:FF:000023">
    <property type="entry name" value="Probable uracil phosphoribosyltransferase"/>
    <property type="match status" value="1"/>
</dbReference>
<evidence type="ECO:0000256" key="8">
    <source>
        <dbReference type="ARBA" id="ARBA00022741"/>
    </source>
</evidence>
<dbReference type="NCBIfam" id="NF001097">
    <property type="entry name" value="PRK00129.1"/>
    <property type="match status" value="1"/>
</dbReference>
<keyword evidence="9" id="KW-0342">GTP-binding</keyword>
<sequence>MALIVVDHPLAQHLMATLRDRTTPAHLYRAACTELSRLLIFEATRGLPLTERRIHTPLEETTVRQLVAPPAVVPVLRAGLGMLGAALELFPDAPVGFVGLRRDEHNFTPARYYCKLPPLAGRDALCLDPMIATGGSAEEALKLIQAEGPRSLTMVAVVAAPEGIDRLAKAHPGVAVFCAALDRELNARRYILPGVGDFGDRLYGTEEA</sequence>
<proteinExistence type="inferred from homology"/>
<evidence type="ECO:0000256" key="9">
    <source>
        <dbReference type="ARBA" id="ARBA00023134"/>
    </source>
</evidence>
<dbReference type="SUPFAM" id="SSF53271">
    <property type="entry name" value="PRTase-like"/>
    <property type="match status" value="1"/>
</dbReference>
<keyword evidence="5" id="KW-0021">Allosteric enzyme</keyword>
<evidence type="ECO:0000256" key="6">
    <source>
        <dbReference type="ARBA" id="ARBA00022676"/>
    </source>
</evidence>
<evidence type="ECO:0000313" key="12">
    <source>
        <dbReference type="EMBL" id="MBI1755516.1"/>
    </source>
</evidence>
<evidence type="ECO:0000256" key="7">
    <source>
        <dbReference type="ARBA" id="ARBA00022679"/>
    </source>
</evidence>
<dbReference type="GO" id="GO:0006223">
    <property type="term" value="P:uracil salvage"/>
    <property type="evidence" value="ECO:0007669"/>
    <property type="project" value="InterPro"/>
</dbReference>
<name>A0A931LYK0_FIMGI</name>
<comment type="cofactor">
    <cofactor evidence="1">
        <name>Mg(2+)</name>
        <dbReference type="ChEBI" id="CHEBI:18420"/>
    </cofactor>
</comment>
<evidence type="ECO:0000256" key="1">
    <source>
        <dbReference type="ARBA" id="ARBA00001946"/>
    </source>
</evidence>
<evidence type="ECO:0000256" key="5">
    <source>
        <dbReference type="ARBA" id="ARBA00022533"/>
    </source>
</evidence>
<gene>
    <name evidence="12" type="primary">upp</name>
    <name evidence="12" type="ORF">HYR64_00225</name>
</gene>
<dbReference type="AlphaFoldDB" id="A0A931LYK0"/>
<dbReference type="InterPro" id="IPR000836">
    <property type="entry name" value="PRTase_dom"/>
</dbReference>
<comment type="pathway">
    <text evidence="2">Pyrimidine metabolism; UMP biosynthesis via salvage pathway; UMP from uracil: step 1/1.</text>
</comment>
<accession>A0A931LYK0</accession>
<dbReference type="GO" id="GO:0005525">
    <property type="term" value="F:GTP binding"/>
    <property type="evidence" value="ECO:0007669"/>
    <property type="project" value="UniProtKB-KW"/>
</dbReference>
<dbReference type="Proteomes" id="UP000727962">
    <property type="component" value="Unassembled WGS sequence"/>
</dbReference>
<evidence type="ECO:0000259" key="11">
    <source>
        <dbReference type="Pfam" id="PF14681"/>
    </source>
</evidence>
<evidence type="ECO:0000256" key="4">
    <source>
        <dbReference type="ARBA" id="ARBA00011894"/>
    </source>
</evidence>
<evidence type="ECO:0000313" key="13">
    <source>
        <dbReference type="Proteomes" id="UP000727962"/>
    </source>
</evidence>
<keyword evidence="8" id="KW-0547">Nucleotide-binding</keyword>
<feature type="domain" description="Phosphoribosyltransferase" evidence="11">
    <location>
        <begin position="5"/>
        <end position="205"/>
    </location>
</feature>
<dbReference type="NCBIfam" id="TIGR01091">
    <property type="entry name" value="upp"/>
    <property type="match status" value="1"/>
</dbReference>
<dbReference type="CDD" id="cd06223">
    <property type="entry name" value="PRTases_typeI"/>
    <property type="match status" value="1"/>
</dbReference>
<evidence type="ECO:0000256" key="2">
    <source>
        <dbReference type="ARBA" id="ARBA00005180"/>
    </source>
</evidence>
<reference evidence="12" key="1">
    <citation type="submission" date="2020-07" db="EMBL/GenBank/DDBJ databases">
        <title>Huge and variable diversity of episymbiotic CPR bacteria and DPANN archaea in groundwater ecosystems.</title>
        <authorList>
            <person name="He C.Y."/>
            <person name="Keren R."/>
            <person name="Whittaker M."/>
            <person name="Farag I.F."/>
            <person name="Doudna J."/>
            <person name="Cate J.H.D."/>
            <person name="Banfield J.F."/>
        </authorList>
    </citation>
    <scope>NUCLEOTIDE SEQUENCE</scope>
    <source>
        <strain evidence="12">NC_groundwater_17_Pr7_B-0.1um_64_12</strain>
    </source>
</reference>
<organism evidence="12 13">
    <name type="scientific">Fimbriimonas ginsengisoli</name>
    <dbReference type="NCBI Taxonomy" id="1005039"/>
    <lineage>
        <taxon>Bacteria</taxon>
        <taxon>Bacillati</taxon>
        <taxon>Armatimonadota</taxon>
        <taxon>Fimbriimonadia</taxon>
        <taxon>Fimbriimonadales</taxon>
        <taxon>Fimbriimonadaceae</taxon>
        <taxon>Fimbriimonas</taxon>
    </lineage>
</organism>
<dbReference type="EC" id="2.4.2.9" evidence="4 10"/>
<dbReference type="EMBL" id="JACOSL010000002">
    <property type="protein sequence ID" value="MBI1755516.1"/>
    <property type="molecule type" value="Genomic_DNA"/>
</dbReference>
<dbReference type="InterPro" id="IPR005765">
    <property type="entry name" value="UPRT"/>
</dbReference>
<evidence type="ECO:0000256" key="10">
    <source>
        <dbReference type="NCBIfam" id="TIGR01091"/>
    </source>
</evidence>
<dbReference type="InterPro" id="IPR029057">
    <property type="entry name" value="PRTase-like"/>
</dbReference>
<comment type="caution">
    <text evidence="12">The sequence shown here is derived from an EMBL/GenBank/DDBJ whole genome shotgun (WGS) entry which is preliminary data.</text>
</comment>
<dbReference type="PANTHER" id="PTHR32315">
    <property type="entry name" value="ADENINE PHOSPHORIBOSYLTRANSFERASE"/>
    <property type="match status" value="1"/>
</dbReference>
<dbReference type="GO" id="GO:0004845">
    <property type="term" value="F:uracil phosphoribosyltransferase activity"/>
    <property type="evidence" value="ECO:0007669"/>
    <property type="project" value="UniProtKB-UniRule"/>
</dbReference>
<dbReference type="Gene3D" id="3.40.50.2020">
    <property type="match status" value="1"/>
</dbReference>
<keyword evidence="7 12" id="KW-0808">Transferase</keyword>
<dbReference type="PANTHER" id="PTHR32315:SF4">
    <property type="entry name" value="URACIL PHOSPHORIBOSYLTRANSFERASE, CHLOROPLASTIC"/>
    <property type="match status" value="1"/>
</dbReference>
<dbReference type="Pfam" id="PF14681">
    <property type="entry name" value="UPRTase"/>
    <property type="match status" value="1"/>
</dbReference>
<dbReference type="InterPro" id="IPR050054">
    <property type="entry name" value="UPRTase/APRTase"/>
</dbReference>
<evidence type="ECO:0000256" key="3">
    <source>
        <dbReference type="ARBA" id="ARBA00009516"/>
    </source>
</evidence>
<keyword evidence="6 12" id="KW-0328">Glycosyltransferase</keyword>
<comment type="similarity">
    <text evidence="3">Belongs to the UPRTase family.</text>
</comment>